<gene>
    <name evidence="1" type="primary">PLD1</name>
    <name evidence="1" type="ORF">GBF38_019001</name>
</gene>
<keyword evidence="2" id="KW-1185">Reference proteome</keyword>
<sequence length="167" mass="18846">MLRQSEPTSSTLQLVANDMSGIMEKLDTRELDLGDGEYDTTDASTAGVCTLSAWRSSTVTSRLSDTSPLCLPAAERLSFMAIYNTVGFKEPAAKVFLSSPITAKILEVERFTSAQDRFNITTQRSVNKSMPAVFHIELKHGEFTWLVKKKEKHFMDLHRELRTYKTF</sequence>
<evidence type="ECO:0000313" key="1">
    <source>
        <dbReference type="EMBL" id="KAG8009660.1"/>
    </source>
</evidence>
<dbReference type="Proteomes" id="UP000805704">
    <property type="component" value="Chromosome 17"/>
</dbReference>
<organism evidence="1 2">
    <name type="scientific">Nibea albiflora</name>
    <name type="common">Yellow drum</name>
    <name type="synonym">Corvina albiflora</name>
    <dbReference type="NCBI Taxonomy" id="240163"/>
    <lineage>
        <taxon>Eukaryota</taxon>
        <taxon>Metazoa</taxon>
        <taxon>Chordata</taxon>
        <taxon>Craniata</taxon>
        <taxon>Vertebrata</taxon>
        <taxon>Euteleostomi</taxon>
        <taxon>Actinopterygii</taxon>
        <taxon>Neopterygii</taxon>
        <taxon>Teleostei</taxon>
        <taxon>Neoteleostei</taxon>
        <taxon>Acanthomorphata</taxon>
        <taxon>Eupercaria</taxon>
        <taxon>Sciaenidae</taxon>
        <taxon>Nibea</taxon>
    </lineage>
</organism>
<proteinExistence type="predicted"/>
<feature type="non-terminal residue" evidence="1">
    <location>
        <position position="167"/>
    </location>
</feature>
<accession>A0ACB7F6L0</accession>
<name>A0ACB7F6L0_NIBAL</name>
<comment type="caution">
    <text evidence="1">The sequence shown here is derived from an EMBL/GenBank/DDBJ whole genome shotgun (WGS) entry which is preliminary data.</text>
</comment>
<protein>
    <submittedName>
        <fullName evidence="1">Phospholipase D1</fullName>
    </submittedName>
</protein>
<evidence type="ECO:0000313" key="2">
    <source>
        <dbReference type="Proteomes" id="UP000805704"/>
    </source>
</evidence>
<dbReference type="EMBL" id="CM024805">
    <property type="protein sequence ID" value="KAG8009660.1"/>
    <property type="molecule type" value="Genomic_DNA"/>
</dbReference>
<reference evidence="1" key="1">
    <citation type="submission" date="2020-04" db="EMBL/GenBank/DDBJ databases">
        <title>A chromosome-scale assembly and high-density genetic map of the yellow drum (Nibea albiflora) genome.</title>
        <authorList>
            <person name="Xu D."/>
            <person name="Zhang W."/>
            <person name="Chen R."/>
            <person name="Tan P."/>
            <person name="Wang L."/>
            <person name="Song H."/>
            <person name="Tian L."/>
            <person name="Zhu Q."/>
            <person name="Wang B."/>
        </authorList>
    </citation>
    <scope>NUCLEOTIDE SEQUENCE</scope>
    <source>
        <strain evidence="1">ZJHYS-2018</strain>
    </source>
</reference>